<accession>A0A921Q928</accession>
<feature type="compositionally biased region" description="Pro residues" evidence="1">
    <location>
        <begin position="1"/>
        <end position="10"/>
    </location>
</feature>
<dbReference type="AlphaFoldDB" id="A0A921Q928"/>
<feature type="region of interest" description="Disordered" evidence="1">
    <location>
        <begin position="1"/>
        <end position="45"/>
    </location>
</feature>
<dbReference type="EMBL" id="CM027688">
    <property type="protein sequence ID" value="KAG0517739.1"/>
    <property type="molecule type" value="Genomic_DNA"/>
</dbReference>
<evidence type="ECO:0000313" key="2">
    <source>
        <dbReference type="EMBL" id="KAG0517739.1"/>
    </source>
</evidence>
<evidence type="ECO:0000256" key="1">
    <source>
        <dbReference type="SAM" id="MobiDB-lite"/>
    </source>
</evidence>
<comment type="caution">
    <text evidence="2">The sequence shown here is derived from an EMBL/GenBank/DDBJ whole genome shotgun (WGS) entry which is preliminary data.</text>
</comment>
<proteinExistence type="predicted"/>
<dbReference type="Proteomes" id="UP000807115">
    <property type="component" value="Chromosome 9"/>
</dbReference>
<reference evidence="2" key="1">
    <citation type="journal article" date="2019" name="BMC Genomics">
        <title>A new reference genome for Sorghum bicolor reveals high levels of sequence similarity between sweet and grain genotypes: implications for the genetics of sugar metabolism.</title>
        <authorList>
            <person name="Cooper E.A."/>
            <person name="Brenton Z.W."/>
            <person name="Flinn B.S."/>
            <person name="Jenkins J."/>
            <person name="Shu S."/>
            <person name="Flowers D."/>
            <person name="Luo F."/>
            <person name="Wang Y."/>
            <person name="Xia P."/>
            <person name="Barry K."/>
            <person name="Daum C."/>
            <person name="Lipzen A."/>
            <person name="Yoshinaga Y."/>
            <person name="Schmutz J."/>
            <person name="Saski C."/>
            <person name="Vermerris W."/>
            <person name="Kresovich S."/>
        </authorList>
    </citation>
    <scope>NUCLEOTIDE SEQUENCE</scope>
</reference>
<feature type="compositionally biased region" description="Basic and acidic residues" evidence="1">
    <location>
        <begin position="36"/>
        <end position="45"/>
    </location>
</feature>
<reference evidence="2" key="2">
    <citation type="submission" date="2020-10" db="EMBL/GenBank/DDBJ databases">
        <authorList>
            <person name="Cooper E.A."/>
            <person name="Brenton Z.W."/>
            <person name="Flinn B.S."/>
            <person name="Jenkins J."/>
            <person name="Shu S."/>
            <person name="Flowers D."/>
            <person name="Luo F."/>
            <person name="Wang Y."/>
            <person name="Xia P."/>
            <person name="Barry K."/>
            <person name="Daum C."/>
            <person name="Lipzen A."/>
            <person name="Yoshinaga Y."/>
            <person name="Schmutz J."/>
            <person name="Saski C."/>
            <person name="Vermerris W."/>
            <person name="Kresovich S."/>
        </authorList>
    </citation>
    <scope>NUCLEOTIDE SEQUENCE</scope>
</reference>
<evidence type="ECO:0000313" key="3">
    <source>
        <dbReference type="Proteomes" id="UP000807115"/>
    </source>
</evidence>
<organism evidence="2 3">
    <name type="scientific">Sorghum bicolor</name>
    <name type="common">Sorghum</name>
    <name type="synonym">Sorghum vulgare</name>
    <dbReference type="NCBI Taxonomy" id="4558"/>
    <lineage>
        <taxon>Eukaryota</taxon>
        <taxon>Viridiplantae</taxon>
        <taxon>Streptophyta</taxon>
        <taxon>Embryophyta</taxon>
        <taxon>Tracheophyta</taxon>
        <taxon>Spermatophyta</taxon>
        <taxon>Magnoliopsida</taxon>
        <taxon>Liliopsida</taxon>
        <taxon>Poales</taxon>
        <taxon>Poaceae</taxon>
        <taxon>PACMAD clade</taxon>
        <taxon>Panicoideae</taxon>
        <taxon>Andropogonodae</taxon>
        <taxon>Andropogoneae</taxon>
        <taxon>Sorghinae</taxon>
        <taxon>Sorghum</taxon>
    </lineage>
</organism>
<gene>
    <name evidence="2" type="ORF">BDA96_09G115200</name>
</gene>
<sequence length="307" mass="32728">MNLERLPPPAGSRHGYHRYARMPPQADLEGEAAPADQEREPERRPEVLAASASASLRVPDAARVFDELPRASIVAVSRPDAGDITPMLLSYTIEVHYKQFRWRLYKKASQVLYLHFALKRREFLEEFHEKQEQLPILLLLLQVMQSLAQPPASQSKPEGLLVRLLDASAKTSASNGAVGGAGGQPLGIGDGVVHGGKEDGDDSAGVRSGGAGSGGAARSLFLVGHQPSAEPSPLAGRPKLQAKHRGLTVGDVGLEVIGREELVILGGVEGGDDGGAAAETNMPMKPILEGERMEDREMQGDSNANTC</sequence>
<feature type="region of interest" description="Disordered" evidence="1">
    <location>
        <begin position="188"/>
        <end position="212"/>
    </location>
</feature>
<protein>
    <submittedName>
        <fullName evidence="2">Uncharacterized protein</fullName>
    </submittedName>
</protein>
<name>A0A921Q928_SORBI</name>